<dbReference type="AlphaFoldDB" id="A0AAV1P1X8"/>
<sequence length="604" mass="69008">MFDKITDLIAYNAYPVILTFVERLTLKQWTFLKLGNPDDTTTIHMAELILGFVTTVSDAVVAKQSERVVVSEENLHATLGNIAHRAFSEALEVRYEVCNSKVLTNLILKEVADSVNLALSANTEEEPLTIGHVVPPHKLSIMVHHAFKMLKEYIRREGSINLLLPRIPRSICTSDEESDSKDEGEDVEDSEPPVETQRENRPKKVKPRDRLVTETSKAIEKMITEKVIKITESLLDELKEIEYELRLSEASVGIKPLVDHITRVLIQVAKTSKRSHSVRPKRQKEQKLFEKGVNSRLESFFGNLFAKTLIQRLLIQLKDKYCSYSKRPLIQEILDEYVRMGADELVFESLETIASGKTLEFTKQLTDLLYTRFKDGTSEIASRLIPQDYVDLHSDIVQRVRYFFLLINWWCKMEAVRISDRMVLTLMNSELLSPRQQPEGSRRGPQRGAVEGAAACEEQQPEYAQNNTLKTKKMFVRVLVVNLLSLIEKNSKGQSFDDKDAVIKRIFEKTWAEVEAVDFDANPEKFNNLDKAVFKDLCKDWGNAQAVMTSLSQRDRALERQIATSFKAHLTPKERSAMDRLFSAVGNAVPNPLRRRNPVNQTTN</sequence>
<dbReference type="EMBL" id="CAWUFR010000087">
    <property type="protein sequence ID" value="CAK6965826.1"/>
    <property type="molecule type" value="Genomic_DNA"/>
</dbReference>
<keyword evidence="3" id="KW-1185">Reference proteome</keyword>
<feature type="compositionally biased region" description="Basic and acidic residues" evidence="1">
    <location>
        <begin position="196"/>
        <end position="211"/>
    </location>
</feature>
<feature type="region of interest" description="Disordered" evidence="1">
    <location>
        <begin position="173"/>
        <end position="211"/>
    </location>
</feature>
<reference evidence="2 3" key="1">
    <citation type="submission" date="2024-01" db="EMBL/GenBank/DDBJ databases">
        <authorList>
            <person name="Alioto T."/>
            <person name="Alioto T."/>
            <person name="Gomez Garrido J."/>
        </authorList>
    </citation>
    <scope>NUCLEOTIDE SEQUENCE [LARGE SCALE GENOMIC DNA]</scope>
</reference>
<comment type="caution">
    <text evidence="2">The sequence shown here is derived from an EMBL/GenBank/DDBJ whole genome shotgun (WGS) entry which is preliminary data.</text>
</comment>
<name>A0AAV1P1X8_SCOSC</name>
<gene>
    <name evidence="2" type="ORF">FSCOSCO3_A029332</name>
</gene>
<evidence type="ECO:0000256" key="1">
    <source>
        <dbReference type="SAM" id="MobiDB-lite"/>
    </source>
</evidence>
<evidence type="ECO:0000313" key="3">
    <source>
        <dbReference type="Proteomes" id="UP001314229"/>
    </source>
</evidence>
<dbReference type="Proteomes" id="UP001314229">
    <property type="component" value="Unassembled WGS sequence"/>
</dbReference>
<evidence type="ECO:0000313" key="2">
    <source>
        <dbReference type="EMBL" id="CAK6965826.1"/>
    </source>
</evidence>
<accession>A0AAV1P1X8</accession>
<proteinExistence type="predicted"/>
<protein>
    <submittedName>
        <fullName evidence="2">Uncharacterized protein LOC122992034 isoform X3</fullName>
    </submittedName>
</protein>
<feature type="compositionally biased region" description="Acidic residues" evidence="1">
    <location>
        <begin position="174"/>
        <end position="192"/>
    </location>
</feature>
<organism evidence="2 3">
    <name type="scientific">Scomber scombrus</name>
    <name type="common">Atlantic mackerel</name>
    <name type="synonym">Scomber vernalis</name>
    <dbReference type="NCBI Taxonomy" id="13677"/>
    <lineage>
        <taxon>Eukaryota</taxon>
        <taxon>Metazoa</taxon>
        <taxon>Chordata</taxon>
        <taxon>Craniata</taxon>
        <taxon>Vertebrata</taxon>
        <taxon>Euteleostomi</taxon>
        <taxon>Actinopterygii</taxon>
        <taxon>Neopterygii</taxon>
        <taxon>Teleostei</taxon>
        <taxon>Neoteleostei</taxon>
        <taxon>Acanthomorphata</taxon>
        <taxon>Pelagiaria</taxon>
        <taxon>Scombriformes</taxon>
        <taxon>Scombridae</taxon>
        <taxon>Scomber</taxon>
    </lineage>
</organism>
<feature type="region of interest" description="Disordered" evidence="1">
    <location>
        <begin position="434"/>
        <end position="456"/>
    </location>
</feature>